<protein>
    <submittedName>
        <fullName evidence="1">Tetratricopeptide repeat protein</fullName>
    </submittedName>
</protein>
<dbReference type="Proteomes" id="UP000185491">
    <property type="component" value="Chromosome"/>
</dbReference>
<gene>
    <name evidence="1" type="ORF">CPHO_06370</name>
</gene>
<dbReference type="InterPro" id="IPR011990">
    <property type="entry name" value="TPR-like_helical_dom_sf"/>
</dbReference>
<name>A0A1L7D354_9CORY</name>
<dbReference type="KEGG" id="cpho:CPHO_06370"/>
<dbReference type="Gene3D" id="1.25.40.10">
    <property type="entry name" value="Tetratricopeptide repeat domain"/>
    <property type="match status" value="1"/>
</dbReference>
<accession>A0A1L7D354</accession>
<keyword evidence="2" id="KW-1185">Reference proteome</keyword>
<dbReference type="STRING" id="161895.CPHO_06370"/>
<dbReference type="SUPFAM" id="SSF48452">
    <property type="entry name" value="TPR-like"/>
    <property type="match status" value="1"/>
</dbReference>
<sequence length="215" mass="23556">MPNDIDPDDLDPSVLQDLKSLSKENADATAKHMIMAAMWMEDDPQLALRHARAAKDRAGRVSVAREVNGIAAYRAGEWKEALAELRAARRISGGPGMLAVMADCERGMGRPEKAIELGRSDEARELSREGAIELAIVVAGARQDLGQDESALVTIERANPDKKERGMGATRLAYAYANAFAELGQVDKAREWFEHTVEIDEGGWTDAAQRLEELK</sequence>
<evidence type="ECO:0000313" key="2">
    <source>
        <dbReference type="Proteomes" id="UP000185491"/>
    </source>
</evidence>
<dbReference type="AlphaFoldDB" id="A0A1L7D354"/>
<organism evidence="1 2">
    <name type="scientific">Corynebacterium phocae</name>
    <dbReference type="NCBI Taxonomy" id="161895"/>
    <lineage>
        <taxon>Bacteria</taxon>
        <taxon>Bacillati</taxon>
        <taxon>Actinomycetota</taxon>
        <taxon>Actinomycetes</taxon>
        <taxon>Mycobacteriales</taxon>
        <taxon>Corynebacteriaceae</taxon>
        <taxon>Corynebacterium</taxon>
    </lineage>
</organism>
<dbReference type="EMBL" id="CP009249">
    <property type="protein sequence ID" value="APT92579.1"/>
    <property type="molecule type" value="Genomic_DNA"/>
</dbReference>
<reference evidence="1 2" key="1">
    <citation type="submission" date="2014-08" db="EMBL/GenBank/DDBJ databases">
        <title>Complete genome sequence of Corynebacterium phocae M408/89/1(T)(=DSM 44612(T)), isolated from the common seal (Phoca vitulina).</title>
        <authorList>
            <person name="Ruckert C."/>
            <person name="Albersmeier A."/>
            <person name="Winkler A."/>
            <person name="Kalinowski J."/>
        </authorList>
    </citation>
    <scope>NUCLEOTIDE SEQUENCE [LARGE SCALE GENOMIC DNA]</scope>
    <source>
        <strain evidence="1 2">M408/89/1</strain>
    </source>
</reference>
<proteinExistence type="predicted"/>
<evidence type="ECO:0000313" key="1">
    <source>
        <dbReference type="EMBL" id="APT92579.1"/>
    </source>
</evidence>